<proteinExistence type="predicted"/>
<sequence length="369" mass="42753">MRLVVGTNFDDSLLEELRKFPVKYIFGSETVTVTGHGRASFVLPKVDEERLKQHASIARSYGIKFLYTMNTATLQGREYSSSFMDKVKREIDFHANIVDGFIVAMPLLISYIRKEYPDIEISVSSYSRVYNVREAEEYISMGVNTIIAHEDVNRNFKVLKAMRSLADVEVITNNSCLWGCPYRRTHDLISSMTSSQQGEKGIWFEYPIMFCATDVRNDLANLIRMRWIRPEDLTYYEEIGIDRFKIAGRNKSTSWIVRAVKAYSERKYEGNLLDIVSYPQGRAVPKVMRKIGGPSYYDVLEKVTIDNSQFPERWLNFFKYNDCESKSCVQCKYCDIIAERVLKVDGESPGKMERLSPPIELIPRFEHED</sequence>
<gene>
    <name evidence="1" type="ORF">GC250_05840</name>
</gene>
<dbReference type="PANTHER" id="PTHR30217">
    <property type="entry name" value="PEPTIDASE U32 FAMILY"/>
    <property type="match status" value="1"/>
</dbReference>
<dbReference type="PANTHER" id="PTHR30217:SF10">
    <property type="entry name" value="23S RRNA 5-HYDROXYCYTIDINE C2501 SYNTHASE"/>
    <property type="match status" value="1"/>
</dbReference>
<evidence type="ECO:0000313" key="2">
    <source>
        <dbReference type="Proteomes" id="UP000470772"/>
    </source>
</evidence>
<dbReference type="EMBL" id="WGGD01000005">
    <property type="protein sequence ID" value="MUN28968.1"/>
    <property type="molecule type" value="Genomic_DNA"/>
</dbReference>
<dbReference type="InterPro" id="IPR051454">
    <property type="entry name" value="RNA/ubiquinone_mod_enzymes"/>
</dbReference>
<accession>A0A6A9QMM1</accession>
<dbReference type="RefSeq" id="WP_156016530.1">
    <property type="nucleotide sequence ID" value="NZ_WGGD01000005.1"/>
</dbReference>
<dbReference type="InterPro" id="IPR001539">
    <property type="entry name" value="Peptidase_U32"/>
</dbReference>
<reference evidence="1 2" key="1">
    <citation type="submission" date="2019-10" db="EMBL/GenBank/DDBJ databases">
        <title>Sequencing and Assembly of Multiple Reported Metal-Biooxidizing Members of the Extremely Thermoacidophilic Archaeal Family Sulfolobaceae.</title>
        <authorList>
            <person name="Counts J.A."/>
            <person name="Kelly R.M."/>
        </authorList>
    </citation>
    <scope>NUCLEOTIDE SEQUENCE [LARGE SCALE GENOMIC DNA]</scope>
    <source>
        <strain evidence="1 2">DSM 6482</strain>
    </source>
</reference>
<dbReference type="Proteomes" id="UP000470772">
    <property type="component" value="Unassembled WGS sequence"/>
</dbReference>
<protein>
    <submittedName>
        <fullName evidence="1">U32 family peptidase</fullName>
    </submittedName>
</protein>
<organism evidence="1 2">
    <name type="scientific">Sulfuracidifex metallicus DSM 6482 = JCM 9184</name>
    <dbReference type="NCBI Taxonomy" id="523847"/>
    <lineage>
        <taxon>Archaea</taxon>
        <taxon>Thermoproteota</taxon>
        <taxon>Thermoprotei</taxon>
        <taxon>Sulfolobales</taxon>
        <taxon>Sulfolobaceae</taxon>
        <taxon>Sulfuracidifex</taxon>
    </lineage>
</organism>
<dbReference type="Pfam" id="PF01136">
    <property type="entry name" value="Peptidase_U32"/>
    <property type="match status" value="1"/>
</dbReference>
<keyword evidence="2" id="KW-1185">Reference proteome</keyword>
<name>A0A6A9QMM1_SULME</name>
<comment type="caution">
    <text evidence="1">The sequence shown here is derived from an EMBL/GenBank/DDBJ whole genome shotgun (WGS) entry which is preliminary data.</text>
</comment>
<evidence type="ECO:0000313" key="1">
    <source>
        <dbReference type="EMBL" id="MUN28968.1"/>
    </source>
</evidence>
<dbReference type="AlphaFoldDB" id="A0A6A9QMM1"/>